<dbReference type="InterPro" id="IPR050309">
    <property type="entry name" value="Type-B_Carboxylest/Lipase"/>
</dbReference>
<dbReference type="AlphaFoldDB" id="A0A6M2BPM8"/>
<gene>
    <name evidence="2" type="ORF">G7Y85_05215</name>
</gene>
<dbReference type="Pfam" id="PF00135">
    <property type="entry name" value="COesterase"/>
    <property type="match status" value="1"/>
</dbReference>
<evidence type="ECO:0000259" key="1">
    <source>
        <dbReference type="Pfam" id="PF00135"/>
    </source>
</evidence>
<dbReference type="Proteomes" id="UP000472676">
    <property type="component" value="Unassembled WGS sequence"/>
</dbReference>
<organism evidence="2 3">
    <name type="scientific">Solimonas terrae</name>
    <dbReference type="NCBI Taxonomy" id="1396819"/>
    <lineage>
        <taxon>Bacteria</taxon>
        <taxon>Pseudomonadati</taxon>
        <taxon>Pseudomonadota</taxon>
        <taxon>Gammaproteobacteria</taxon>
        <taxon>Nevskiales</taxon>
        <taxon>Nevskiaceae</taxon>
        <taxon>Solimonas</taxon>
    </lineage>
</organism>
<reference evidence="2 3" key="1">
    <citation type="journal article" date="2014" name="Int. J. Syst. Evol. Microbiol.">
        <title>Solimonas terrae sp. nov., isolated from soil.</title>
        <authorList>
            <person name="Kim S.J."/>
            <person name="Moon J.Y."/>
            <person name="Weon H.Y."/>
            <person name="Ahn J.H."/>
            <person name="Chen W.M."/>
            <person name="Kwon S.W."/>
        </authorList>
    </citation>
    <scope>NUCLEOTIDE SEQUENCE [LARGE SCALE GENOMIC DNA]</scope>
    <source>
        <strain evidence="2 3">KIS83-12</strain>
    </source>
</reference>
<feature type="domain" description="Carboxylesterase type B" evidence="1">
    <location>
        <begin position="10"/>
        <end position="485"/>
    </location>
</feature>
<dbReference type="InterPro" id="IPR002018">
    <property type="entry name" value="CarbesteraseB"/>
</dbReference>
<protein>
    <submittedName>
        <fullName evidence="2">Carboxylesterase family protein</fullName>
    </submittedName>
</protein>
<dbReference type="SUPFAM" id="SSF53474">
    <property type="entry name" value="alpha/beta-Hydrolases"/>
    <property type="match status" value="1"/>
</dbReference>
<dbReference type="Gene3D" id="3.40.50.1820">
    <property type="entry name" value="alpha/beta hydrolase"/>
    <property type="match status" value="1"/>
</dbReference>
<proteinExistence type="predicted"/>
<dbReference type="InterPro" id="IPR029058">
    <property type="entry name" value="AB_hydrolase_fold"/>
</dbReference>
<name>A0A6M2BPM8_9GAMM</name>
<dbReference type="EMBL" id="JAAMOW010000002">
    <property type="protein sequence ID" value="NGY04155.1"/>
    <property type="molecule type" value="Genomic_DNA"/>
</dbReference>
<dbReference type="PANTHER" id="PTHR11559">
    <property type="entry name" value="CARBOXYLESTERASE"/>
    <property type="match status" value="1"/>
</dbReference>
<keyword evidence="3" id="KW-1185">Reference proteome</keyword>
<sequence length="500" mass="54644">MNLLPAIERSTRLGRVRGTVRLGVETYRGLRYAQPARRFQPAESATPWAGTYDATAYRAAAAQAPIREDIFGPMPKSGLSEDCLFLNVHVPNESSPALRPVLVFIHGGSHLTGSGNFYDGTALASGADAVVVCINYRLGIFASIDSTRFGTQDEGRGELWLSDQIAALRWVRENVVDYGGNPELVTIIGESAGAVSVIALCAAPEARGLVHRAVACSPGNMVCDPAPDVVAIIAKMRKCSREAAISYLKAASTGELLALQRRKGKGLGPHEVVNTPLLPTRIEQLIQDRGSSAVPLIAGFATHEGESLDYILKLETGLPWPLLDVVQHIVARTMARHPADGTDKVRTYLKRLKKVKRDIGFGSRFNDLVWTDVFRRASMDYAEATSSAGSRGYVYVIDVPTRIADRLLRSSHCVDLPLTFNVWDDPEHTVPAFAEHPGAPALARRWVAMLGHFARTGEPGDTLGSWPMYESTQRASMRVAADGCRLEYDVDPEYRHEIWT</sequence>
<accession>A0A6M2BPM8</accession>
<evidence type="ECO:0000313" key="2">
    <source>
        <dbReference type="EMBL" id="NGY04155.1"/>
    </source>
</evidence>
<comment type="caution">
    <text evidence="2">The sequence shown here is derived from an EMBL/GenBank/DDBJ whole genome shotgun (WGS) entry which is preliminary data.</text>
</comment>
<evidence type="ECO:0000313" key="3">
    <source>
        <dbReference type="Proteomes" id="UP000472676"/>
    </source>
</evidence>
<dbReference type="RefSeq" id="WP_166252838.1">
    <property type="nucleotide sequence ID" value="NZ_JAAMOW010000002.1"/>
</dbReference>